<dbReference type="AlphaFoldDB" id="A0AAD6Q8F8"/>
<dbReference type="EMBL" id="JAQIZT010000010">
    <property type="protein sequence ID" value="KAJ6980888.1"/>
    <property type="molecule type" value="Genomic_DNA"/>
</dbReference>
<keyword evidence="2" id="KW-1185">Reference proteome</keyword>
<comment type="caution">
    <text evidence="1">The sequence shown here is derived from an EMBL/GenBank/DDBJ whole genome shotgun (WGS) entry which is preliminary data.</text>
</comment>
<evidence type="ECO:0000313" key="1">
    <source>
        <dbReference type="EMBL" id="KAJ6980888.1"/>
    </source>
</evidence>
<proteinExistence type="predicted"/>
<protein>
    <submittedName>
        <fullName evidence="1">Uncharacterized protein</fullName>
    </submittedName>
</protein>
<gene>
    <name evidence="1" type="ORF">NC653_024302</name>
</gene>
<organism evidence="1 2">
    <name type="scientific">Populus alba x Populus x berolinensis</name>
    <dbReference type="NCBI Taxonomy" id="444605"/>
    <lineage>
        <taxon>Eukaryota</taxon>
        <taxon>Viridiplantae</taxon>
        <taxon>Streptophyta</taxon>
        <taxon>Embryophyta</taxon>
        <taxon>Tracheophyta</taxon>
        <taxon>Spermatophyta</taxon>
        <taxon>Magnoliopsida</taxon>
        <taxon>eudicotyledons</taxon>
        <taxon>Gunneridae</taxon>
        <taxon>Pentapetalae</taxon>
        <taxon>rosids</taxon>
        <taxon>fabids</taxon>
        <taxon>Malpighiales</taxon>
        <taxon>Salicaceae</taxon>
        <taxon>Saliceae</taxon>
        <taxon>Populus</taxon>
    </lineage>
</organism>
<sequence length="96" mass="11046">MYKMVHDKVHDCKKTGEKAAWGGGHDTVPTSPVEVKKTCGALDWTLKHWESANLLEILQGKTKIWIMEPRERKNRKGFIPSRISCTEYMYDGHIDS</sequence>
<evidence type="ECO:0000313" key="2">
    <source>
        <dbReference type="Proteomes" id="UP001164929"/>
    </source>
</evidence>
<reference evidence="1" key="1">
    <citation type="journal article" date="2023" name="Mol. Ecol. Resour.">
        <title>Chromosome-level genome assembly of a triploid poplar Populus alba 'Berolinensis'.</title>
        <authorList>
            <person name="Chen S."/>
            <person name="Yu Y."/>
            <person name="Wang X."/>
            <person name="Wang S."/>
            <person name="Zhang T."/>
            <person name="Zhou Y."/>
            <person name="He R."/>
            <person name="Meng N."/>
            <person name="Wang Y."/>
            <person name="Liu W."/>
            <person name="Liu Z."/>
            <person name="Liu J."/>
            <person name="Guo Q."/>
            <person name="Huang H."/>
            <person name="Sederoff R.R."/>
            <person name="Wang G."/>
            <person name="Qu G."/>
            <person name="Chen S."/>
        </authorList>
    </citation>
    <scope>NUCLEOTIDE SEQUENCE</scope>
    <source>
        <strain evidence="1">SC-2020</strain>
    </source>
</reference>
<dbReference type="Proteomes" id="UP001164929">
    <property type="component" value="Chromosome 10"/>
</dbReference>
<name>A0AAD6Q8F8_9ROSI</name>
<accession>A0AAD6Q8F8</accession>